<evidence type="ECO:0000259" key="5">
    <source>
        <dbReference type="PROSITE" id="PS50222"/>
    </source>
</evidence>
<dbReference type="Gene3D" id="1.10.238.10">
    <property type="entry name" value="EF-hand"/>
    <property type="match status" value="1"/>
</dbReference>
<dbReference type="SMART" id="SM00054">
    <property type="entry name" value="EFh"/>
    <property type="match status" value="2"/>
</dbReference>
<dbReference type="CDD" id="cd00051">
    <property type="entry name" value="EFh"/>
    <property type="match status" value="1"/>
</dbReference>
<evidence type="ECO:0000313" key="7">
    <source>
        <dbReference type="Proteomes" id="UP000257109"/>
    </source>
</evidence>
<name>A0A371H8S4_MUCPR</name>
<feature type="signal peptide" evidence="4">
    <location>
        <begin position="1"/>
        <end position="27"/>
    </location>
</feature>
<dbReference type="PANTHER" id="PTHR10891">
    <property type="entry name" value="EF-HAND CALCIUM-BINDING DOMAIN CONTAINING PROTEIN"/>
    <property type="match status" value="1"/>
</dbReference>
<dbReference type="InterPro" id="IPR018247">
    <property type="entry name" value="EF_Hand_1_Ca_BS"/>
</dbReference>
<evidence type="ECO:0000256" key="4">
    <source>
        <dbReference type="SAM" id="SignalP"/>
    </source>
</evidence>
<evidence type="ECO:0000256" key="2">
    <source>
        <dbReference type="ARBA" id="ARBA00022737"/>
    </source>
</evidence>
<gene>
    <name evidence="6" type="primary">CML45</name>
    <name evidence="6" type="ORF">CR513_17785</name>
</gene>
<dbReference type="InterPro" id="IPR002048">
    <property type="entry name" value="EF_hand_dom"/>
</dbReference>
<evidence type="ECO:0000313" key="6">
    <source>
        <dbReference type="EMBL" id="RDX99201.1"/>
    </source>
</evidence>
<dbReference type="InterPro" id="IPR011992">
    <property type="entry name" value="EF-hand-dom_pair"/>
</dbReference>
<dbReference type="InterPro" id="IPR039647">
    <property type="entry name" value="EF_hand_pair_protein_CML-like"/>
</dbReference>
<dbReference type="AlphaFoldDB" id="A0A371H8S4"/>
<dbReference type="Proteomes" id="UP000257109">
    <property type="component" value="Unassembled WGS sequence"/>
</dbReference>
<reference evidence="6" key="1">
    <citation type="submission" date="2018-05" db="EMBL/GenBank/DDBJ databases">
        <title>Draft genome of Mucuna pruriens seed.</title>
        <authorList>
            <person name="Nnadi N.E."/>
            <person name="Vos R."/>
            <person name="Hasami M.H."/>
            <person name="Devisetty U.K."/>
            <person name="Aguiy J.C."/>
        </authorList>
    </citation>
    <scope>NUCLEOTIDE SEQUENCE [LARGE SCALE GENOMIC DNA]</scope>
    <source>
        <strain evidence="6">JCA_2017</strain>
    </source>
</reference>
<feature type="non-terminal residue" evidence="6">
    <location>
        <position position="1"/>
    </location>
</feature>
<evidence type="ECO:0000256" key="3">
    <source>
        <dbReference type="ARBA" id="ARBA00022837"/>
    </source>
</evidence>
<accession>A0A371H8S4</accession>
<dbReference type="EMBL" id="QJKJ01003281">
    <property type="protein sequence ID" value="RDX99201.1"/>
    <property type="molecule type" value="Genomic_DNA"/>
</dbReference>
<dbReference type="PROSITE" id="PS50222">
    <property type="entry name" value="EF_HAND_2"/>
    <property type="match status" value="2"/>
</dbReference>
<dbReference type="GO" id="GO:0043226">
    <property type="term" value="C:organelle"/>
    <property type="evidence" value="ECO:0007669"/>
    <property type="project" value="UniProtKB-ARBA"/>
</dbReference>
<evidence type="ECO:0000256" key="1">
    <source>
        <dbReference type="ARBA" id="ARBA00022723"/>
    </source>
</evidence>
<organism evidence="6 7">
    <name type="scientific">Mucuna pruriens</name>
    <name type="common">Velvet bean</name>
    <name type="synonym">Dolichos pruriens</name>
    <dbReference type="NCBI Taxonomy" id="157652"/>
    <lineage>
        <taxon>Eukaryota</taxon>
        <taxon>Viridiplantae</taxon>
        <taxon>Streptophyta</taxon>
        <taxon>Embryophyta</taxon>
        <taxon>Tracheophyta</taxon>
        <taxon>Spermatophyta</taxon>
        <taxon>Magnoliopsida</taxon>
        <taxon>eudicotyledons</taxon>
        <taxon>Gunneridae</taxon>
        <taxon>Pentapetalae</taxon>
        <taxon>rosids</taxon>
        <taxon>fabids</taxon>
        <taxon>Fabales</taxon>
        <taxon>Fabaceae</taxon>
        <taxon>Papilionoideae</taxon>
        <taxon>50 kb inversion clade</taxon>
        <taxon>NPAAA clade</taxon>
        <taxon>indigoferoid/millettioid clade</taxon>
        <taxon>Phaseoleae</taxon>
        <taxon>Mucuna</taxon>
    </lineage>
</organism>
<feature type="domain" description="EF-hand" evidence="5">
    <location>
        <begin position="139"/>
        <end position="174"/>
    </location>
</feature>
<feature type="chain" id="PRO_5016703707" evidence="4">
    <location>
        <begin position="28"/>
        <end position="207"/>
    </location>
</feature>
<feature type="domain" description="EF-hand" evidence="5">
    <location>
        <begin position="103"/>
        <end position="138"/>
    </location>
</feature>
<sequence length="207" mass="23882">MQHKLGNTNLSMLSLCLGILMWNNVLSCVSQKWKAWTKTRVNSNSEPVKQSLDYIQIGERVCNEDVVLVMEKLGMNVQCDGDDGIEEFGEKEIWELFEDEEDVTLSEVEQAFDVFDQNKDGFIEARELRRVLSCLGLGKDLMECQKMINAVDQNGDELIDRNEFVRIMEQSFGVINNLVTSIYSNREFVQSVQFCFLLAYLSHRIME</sequence>
<dbReference type="STRING" id="157652.A0A371H8S4"/>
<keyword evidence="2" id="KW-0677">Repeat</keyword>
<keyword evidence="4" id="KW-0732">Signal</keyword>
<keyword evidence="7" id="KW-1185">Reference proteome</keyword>
<dbReference type="SUPFAM" id="SSF47473">
    <property type="entry name" value="EF-hand"/>
    <property type="match status" value="1"/>
</dbReference>
<dbReference type="OrthoDB" id="26525at2759"/>
<dbReference type="GO" id="GO:0005509">
    <property type="term" value="F:calcium ion binding"/>
    <property type="evidence" value="ECO:0007669"/>
    <property type="project" value="InterPro"/>
</dbReference>
<comment type="caution">
    <text evidence="6">The sequence shown here is derived from an EMBL/GenBank/DDBJ whole genome shotgun (WGS) entry which is preliminary data.</text>
</comment>
<protein>
    <submittedName>
        <fullName evidence="6">Calcium-binding protein CML45</fullName>
    </submittedName>
</protein>
<keyword evidence="1" id="KW-0479">Metal-binding</keyword>
<dbReference type="PROSITE" id="PS00018">
    <property type="entry name" value="EF_HAND_1"/>
    <property type="match status" value="1"/>
</dbReference>
<dbReference type="FunFam" id="1.10.238.10:FF:000178">
    <property type="entry name" value="Calmodulin-2 A"/>
    <property type="match status" value="1"/>
</dbReference>
<dbReference type="Pfam" id="PF13499">
    <property type="entry name" value="EF-hand_7"/>
    <property type="match status" value="1"/>
</dbReference>
<keyword evidence="3" id="KW-0106">Calcium</keyword>
<proteinExistence type="predicted"/>